<dbReference type="AlphaFoldDB" id="A0A975GK05"/>
<dbReference type="PANTHER" id="PTHR34301">
    <property type="entry name" value="DNA-BINDING PROTEIN-RELATED"/>
    <property type="match status" value="1"/>
</dbReference>
<keyword evidence="1" id="KW-0255">Endonuclease</keyword>
<name>A0A975GK05_9BACT</name>
<organism evidence="1 2">
    <name type="scientific">Desulfonema magnum</name>
    <dbReference type="NCBI Taxonomy" id="45655"/>
    <lineage>
        <taxon>Bacteria</taxon>
        <taxon>Pseudomonadati</taxon>
        <taxon>Thermodesulfobacteriota</taxon>
        <taxon>Desulfobacteria</taxon>
        <taxon>Desulfobacterales</taxon>
        <taxon>Desulfococcaceae</taxon>
        <taxon>Desulfonema</taxon>
    </lineage>
</organism>
<evidence type="ECO:0000313" key="1">
    <source>
        <dbReference type="EMBL" id="QTA84206.1"/>
    </source>
</evidence>
<dbReference type="InterPro" id="IPR036390">
    <property type="entry name" value="WH_DNA-bd_sf"/>
</dbReference>
<keyword evidence="2" id="KW-1185">Reference proteome</keyword>
<accession>A0A975GK05</accession>
<dbReference type="RefSeq" id="WP_207680801.1">
    <property type="nucleotide sequence ID" value="NZ_CP061800.1"/>
</dbReference>
<dbReference type="InterPro" id="IPR011335">
    <property type="entry name" value="Restrct_endonuc-II-like"/>
</dbReference>
<dbReference type="SUPFAM" id="SSF46785">
    <property type="entry name" value="Winged helix' DNA-binding domain"/>
    <property type="match status" value="1"/>
</dbReference>
<keyword evidence="1" id="KW-0378">Hydrolase</keyword>
<dbReference type="KEGG" id="dmm:dnm_002000"/>
<dbReference type="SUPFAM" id="SSF52980">
    <property type="entry name" value="Restriction endonuclease-like"/>
    <property type="match status" value="1"/>
</dbReference>
<evidence type="ECO:0000313" key="2">
    <source>
        <dbReference type="Proteomes" id="UP000663722"/>
    </source>
</evidence>
<gene>
    <name evidence="1" type="ORF">dnm_002000</name>
</gene>
<dbReference type="Gene3D" id="3.40.50.300">
    <property type="entry name" value="P-loop containing nucleotide triphosphate hydrolases"/>
    <property type="match status" value="1"/>
</dbReference>
<dbReference type="SUPFAM" id="SSF52540">
    <property type="entry name" value="P-loop containing nucleoside triphosphate hydrolases"/>
    <property type="match status" value="1"/>
</dbReference>
<keyword evidence="1" id="KW-0540">Nuclease</keyword>
<dbReference type="InterPro" id="IPR027417">
    <property type="entry name" value="P-loop_NTPase"/>
</dbReference>
<proteinExistence type="predicted"/>
<dbReference type="Proteomes" id="UP000663722">
    <property type="component" value="Chromosome"/>
</dbReference>
<reference evidence="1" key="1">
    <citation type="journal article" date="2021" name="Microb. Physiol.">
        <title>Proteogenomic Insights into the Physiology of Marine, Sulfate-Reducing, Filamentous Desulfonema limicola and Desulfonema magnum.</title>
        <authorList>
            <person name="Schnaars V."/>
            <person name="Wohlbrand L."/>
            <person name="Scheve S."/>
            <person name="Hinrichs C."/>
            <person name="Reinhardt R."/>
            <person name="Rabus R."/>
        </authorList>
    </citation>
    <scope>NUCLEOTIDE SEQUENCE</scope>
    <source>
        <strain evidence="1">4be13</strain>
    </source>
</reference>
<dbReference type="PANTHER" id="PTHR34301:SF8">
    <property type="entry name" value="ATPASE DOMAIN-CONTAINING PROTEIN"/>
    <property type="match status" value="1"/>
</dbReference>
<protein>
    <submittedName>
        <fullName evidence="1">Restriction endonuclease domain-containing protein</fullName>
    </submittedName>
</protein>
<dbReference type="EMBL" id="CP061800">
    <property type="protein sequence ID" value="QTA84206.1"/>
    <property type="molecule type" value="Genomic_DNA"/>
</dbReference>
<dbReference type="GO" id="GO:0004519">
    <property type="term" value="F:endonuclease activity"/>
    <property type="evidence" value="ECO:0007669"/>
    <property type="project" value="UniProtKB-KW"/>
</dbReference>
<sequence>MYDEKILPVEEMLAYEEFTDRVEILRELDAWVKNIQRMASPSTAIISPRRMGKTVLLDRLVNTVFFKPEYRVAPFYFRMTREKTTLRKFLLEYATTFFRQYIAYCNQDPVLFQDESLELGELLEQDSEHDAVRLAQKMIRDFLRRYEKNTHEDARNQWDAFIRIPERLASFSGTRVAVIIDEFQEMKFSVYDTSEEHFTELGARGMLTDQGATNLTATYDRQSQSRKAPMLVSGSAVTLIFRTVMGGPLGGRFDFRYLRPLSVPDGAALLHQLLDIYLPDVTASPENALYASAQVGAHPYYLYCLAMSKSEDKKFDDTDSIDRLIRYETEQGKIFGFWQTHFQDNRMHINTDSDEVLGKKIIYYFTRYNNQPVGIRELAEKLNVPKKTVEEKIERLYLADLVWRTRARYYAFNDICLMRYIKFVYENDLEDVEEIDLSQQNLFNNLKGRFLELVVQVTMMKFNNETLDGKFFGKTGEMETPLFQFADTKYVKSSGSRSYQIDVYARERRKGERIWLCECKYTKTKMGIKQVGKLEDAAVALRQEAEELGRTVPDIQMWLVSTGGFTGEVAEYVREREDIFFSDYEGINGIFRAYGGNYNIPVFKEQ</sequence>